<proteinExistence type="predicted"/>
<accession>A0A9D9EE46</accession>
<dbReference type="EMBL" id="JADIMR010000014">
    <property type="protein sequence ID" value="MBO8446346.1"/>
    <property type="molecule type" value="Genomic_DNA"/>
</dbReference>
<evidence type="ECO:0008006" key="3">
    <source>
        <dbReference type="Google" id="ProtNLM"/>
    </source>
</evidence>
<name>A0A9D9EE46_9BACT</name>
<dbReference type="InterPro" id="IPR039968">
    <property type="entry name" value="BcerS-like"/>
</dbReference>
<comment type="caution">
    <text evidence="1">The sequence shown here is derived from an EMBL/GenBank/DDBJ whole genome shotgun (WGS) entry which is preliminary data.</text>
</comment>
<organism evidence="1 2">
    <name type="scientific">Candidatus Enterocola intestinipullorum</name>
    <dbReference type="NCBI Taxonomy" id="2840783"/>
    <lineage>
        <taxon>Bacteria</taxon>
        <taxon>Pseudomonadati</taxon>
        <taxon>Bacteroidota</taxon>
        <taxon>Bacteroidia</taxon>
        <taxon>Bacteroidales</taxon>
        <taxon>Candidatus Enterocola</taxon>
    </lineage>
</organism>
<dbReference type="AlphaFoldDB" id="A0A9D9EE46"/>
<dbReference type="PANTHER" id="PTHR41368">
    <property type="entry name" value="PROTEIN YGHO"/>
    <property type="match status" value="1"/>
</dbReference>
<evidence type="ECO:0000313" key="2">
    <source>
        <dbReference type="Proteomes" id="UP000823637"/>
    </source>
</evidence>
<reference evidence="1" key="1">
    <citation type="submission" date="2020-10" db="EMBL/GenBank/DDBJ databases">
        <authorList>
            <person name="Gilroy R."/>
        </authorList>
    </citation>
    <scope>NUCLEOTIDE SEQUENCE</scope>
    <source>
        <strain evidence="1">D3-1215</strain>
    </source>
</reference>
<dbReference type="Proteomes" id="UP000823637">
    <property type="component" value="Unassembled WGS sequence"/>
</dbReference>
<evidence type="ECO:0000313" key="1">
    <source>
        <dbReference type="EMBL" id="MBO8446346.1"/>
    </source>
</evidence>
<dbReference type="SUPFAM" id="SSF55729">
    <property type="entry name" value="Acyl-CoA N-acyltransferases (Nat)"/>
    <property type="match status" value="1"/>
</dbReference>
<dbReference type="PANTHER" id="PTHR41368:SF1">
    <property type="entry name" value="PROTEIN YGHO"/>
    <property type="match status" value="1"/>
</dbReference>
<protein>
    <recommendedName>
        <fullName evidence="3">N-acetyltransferase domain-containing protein</fullName>
    </recommendedName>
</protein>
<dbReference type="InterPro" id="IPR016181">
    <property type="entry name" value="Acyl_CoA_acyltransferase"/>
</dbReference>
<gene>
    <name evidence="1" type="ORF">IAC32_01170</name>
</gene>
<reference evidence="1" key="2">
    <citation type="journal article" date="2021" name="PeerJ">
        <title>Extensive microbial diversity within the chicken gut microbiome revealed by metagenomics and culture.</title>
        <authorList>
            <person name="Gilroy R."/>
            <person name="Ravi A."/>
            <person name="Getino M."/>
            <person name="Pursley I."/>
            <person name="Horton D.L."/>
            <person name="Alikhan N.F."/>
            <person name="Baker D."/>
            <person name="Gharbi K."/>
            <person name="Hall N."/>
            <person name="Watson M."/>
            <person name="Adriaenssens E.M."/>
            <person name="Foster-Nyarko E."/>
            <person name="Jarju S."/>
            <person name="Secka A."/>
            <person name="Antonio M."/>
            <person name="Oren A."/>
            <person name="Chaudhuri R.R."/>
            <person name="La Ragione R."/>
            <person name="Hildebrand F."/>
            <person name="Pallen M.J."/>
        </authorList>
    </citation>
    <scope>NUCLEOTIDE SEQUENCE</scope>
    <source>
        <strain evidence="1">D3-1215</strain>
    </source>
</reference>
<sequence length="376" mass="43969">MELKIVEISGRKDLKKFVQFGIDLYKDNEYYCPPLFLDELNTFDPSKNPAFEFSEAVFFLAYRGKKIVGRIAGIINHRANEVWNVKKVRFGWFDFVNDKEVSKQLLDAVADWGRAKGMEQLNGPVGFTDMDHQGLLLRGYEYLSPMAALYNYPYYVDHFEAYGLEKEADWIEVRCTVPDKVEDRILRIGELIKNKYKVKIEPVKSAKQVLTRFGYSFFDLINEAYAPLYNYSPLTKAQEKYYAEMYFPVLNYDFVTLITNEKDELVGLGVTMPNISKALRKAKGKLFPFGWYHLLKGIRAKKLETVDLLLIAVRPDYQEKGLTSLLFIDQIPQFIKYGVKYADVTAILETNHKNQNTWDIFEHEIYKRRRAYMKVI</sequence>